<dbReference type="AlphaFoldDB" id="R4YLK4"/>
<evidence type="ECO:0000313" key="2">
    <source>
        <dbReference type="Proteomes" id="UP000032749"/>
    </source>
</evidence>
<dbReference type="Proteomes" id="UP000032749">
    <property type="component" value="Chromosome"/>
</dbReference>
<evidence type="ECO:0000313" key="1">
    <source>
        <dbReference type="EMBL" id="CCK75425.1"/>
    </source>
</evidence>
<sequence>MLLVDNSVWDEKLSLAVNPPVRPQDTVAPGQYLLTTEAFGTGYRTIKYIHFLNGLSILNQLPLSRLKSEIIHRCSPLAAEAMCFD</sequence>
<accession>R4YLK4</accession>
<dbReference type="STRING" id="698738.OLEAN_C12490"/>
<dbReference type="KEGG" id="oai:OLEAN_C12490"/>
<organism evidence="1 2">
    <name type="scientific">Oleispira antarctica RB-8</name>
    <dbReference type="NCBI Taxonomy" id="698738"/>
    <lineage>
        <taxon>Bacteria</taxon>
        <taxon>Pseudomonadati</taxon>
        <taxon>Pseudomonadota</taxon>
        <taxon>Gammaproteobacteria</taxon>
        <taxon>Oceanospirillales</taxon>
        <taxon>Oceanospirillaceae</taxon>
        <taxon>Oleispira</taxon>
    </lineage>
</organism>
<keyword evidence="2" id="KW-1185">Reference proteome</keyword>
<proteinExistence type="predicted"/>
<gene>
    <name evidence="1" type="ORF">OLEAN_C12490</name>
</gene>
<name>R4YLK4_OLEAN</name>
<dbReference type="EMBL" id="FO203512">
    <property type="protein sequence ID" value="CCK75425.1"/>
    <property type="molecule type" value="Genomic_DNA"/>
</dbReference>
<dbReference type="HOGENOM" id="CLU_2509432_0_0_6"/>
<protein>
    <submittedName>
        <fullName evidence="1">Uncharacterized protein</fullName>
    </submittedName>
</protein>
<reference evidence="1 2" key="1">
    <citation type="journal article" date="2013" name="Nat. Commun.">
        <title>Genome sequence and functional genomic analysis of the oil-degrading bacterium Oleispira antarctica.</title>
        <authorList>
            <person name="Kube M."/>
            <person name="Chernikova T.N."/>
            <person name="Al-Ramahi Y."/>
            <person name="Beloqui A."/>
            <person name="Lopez-Cortez N."/>
            <person name="Guazzaroni M.E."/>
            <person name="Heipieper H.J."/>
            <person name="Klages S."/>
            <person name="Kotsyurbenko O.R."/>
            <person name="Langer I."/>
            <person name="Nechitaylo T.Y."/>
            <person name="Lunsdorf H."/>
            <person name="Fernandez M."/>
            <person name="Juarez S."/>
            <person name="Ciordia S."/>
            <person name="Singer A."/>
            <person name="Kagan O."/>
            <person name="Egorova O."/>
            <person name="Petit P.A."/>
            <person name="Stogios P."/>
            <person name="Kim Y."/>
            <person name="Tchigvintsev A."/>
            <person name="Flick R."/>
            <person name="Denaro R."/>
            <person name="Genovese M."/>
            <person name="Albar J.P."/>
            <person name="Reva O.N."/>
            <person name="Martinez-Gomariz M."/>
            <person name="Tran H."/>
            <person name="Ferrer M."/>
            <person name="Savchenko A."/>
            <person name="Yakunin A.F."/>
            <person name="Yakimov M.M."/>
            <person name="Golyshina O.V."/>
            <person name="Reinhardt R."/>
            <person name="Golyshin P.N."/>
        </authorList>
    </citation>
    <scope>NUCLEOTIDE SEQUENCE [LARGE SCALE GENOMIC DNA]</scope>
</reference>